<dbReference type="GeneID" id="96005656"/>
<feature type="domain" description="Inosine/uridine-preferring nucleoside hydrolase" evidence="5">
    <location>
        <begin position="6"/>
        <end position="391"/>
    </location>
</feature>
<dbReference type="EMBL" id="JAAQHG020000012">
    <property type="protein sequence ID" value="KAL1586911.1"/>
    <property type="molecule type" value="Genomic_DNA"/>
</dbReference>
<organism evidence="6 7">
    <name type="scientific">Cladosporium halotolerans</name>
    <dbReference type="NCBI Taxonomy" id="1052096"/>
    <lineage>
        <taxon>Eukaryota</taxon>
        <taxon>Fungi</taxon>
        <taxon>Dikarya</taxon>
        <taxon>Ascomycota</taxon>
        <taxon>Pezizomycotina</taxon>
        <taxon>Dothideomycetes</taxon>
        <taxon>Dothideomycetidae</taxon>
        <taxon>Cladosporiales</taxon>
        <taxon>Cladosporiaceae</taxon>
        <taxon>Cladosporium</taxon>
    </lineage>
</organism>
<keyword evidence="2" id="KW-0378">Hydrolase</keyword>
<dbReference type="InterPro" id="IPR023186">
    <property type="entry name" value="IUNH"/>
</dbReference>
<dbReference type="RefSeq" id="XP_069230016.1">
    <property type="nucleotide sequence ID" value="XM_069372818.1"/>
</dbReference>
<dbReference type="InterPro" id="IPR001910">
    <property type="entry name" value="Inosine/uridine_hydrolase_dom"/>
</dbReference>
<dbReference type="PANTHER" id="PTHR12304">
    <property type="entry name" value="INOSINE-URIDINE PREFERRING NUCLEOSIDE HYDROLASE"/>
    <property type="match status" value="1"/>
</dbReference>
<dbReference type="InterPro" id="IPR036452">
    <property type="entry name" value="Ribo_hydro-like"/>
</dbReference>
<keyword evidence="7" id="KW-1185">Reference proteome</keyword>
<evidence type="ECO:0000256" key="1">
    <source>
        <dbReference type="ARBA" id="ARBA00009176"/>
    </source>
</evidence>
<comment type="similarity">
    <text evidence="1">Belongs to the IUNH family.</text>
</comment>
<accession>A0AB34KTS3</accession>
<feature type="region of interest" description="Disordered" evidence="4">
    <location>
        <begin position="237"/>
        <end position="269"/>
    </location>
</feature>
<evidence type="ECO:0000313" key="7">
    <source>
        <dbReference type="Proteomes" id="UP000803884"/>
    </source>
</evidence>
<keyword evidence="3" id="KW-0326">Glycosidase</keyword>
<dbReference type="GO" id="GO:0005829">
    <property type="term" value="C:cytosol"/>
    <property type="evidence" value="ECO:0007669"/>
    <property type="project" value="TreeGrafter"/>
</dbReference>
<name>A0AB34KTS3_9PEZI</name>
<dbReference type="GO" id="GO:0008477">
    <property type="term" value="F:purine nucleosidase activity"/>
    <property type="evidence" value="ECO:0007669"/>
    <property type="project" value="TreeGrafter"/>
</dbReference>
<reference evidence="6 7" key="1">
    <citation type="journal article" date="2020" name="Microbiol. Resour. Announc.">
        <title>Draft Genome Sequence of a Cladosporium Species Isolated from the Mesophotic Ascidian Didemnum maculosum.</title>
        <authorList>
            <person name="Gioti A."/>
            <person name="Siaperas R."/>
            <person name="Nikolaivits E."/>
            <person name="Le Goff G."/>
            <person name="Ouazzani J."/>
            <person name="Kotoulas G."/>
            <person name="Topakas E."/>
        </authorList>
    </citation>
    <scope>NUCLEOTIDE SEQUENCE [LARGE SCALE GENOMIC DNA]</scope>
    <source>
        <strain evidence="6 7">TM138-S3</strain>
    </source>
</reference>
<dbReference type="Proteomes" id="UP000803884">
    <property type="component" value="Unassembled WGS sequence"/>
</dbReference>
<dbReference type="PANTHER" id="PTHR12304:SF56">
    <property type="entry name" value="HYDROLASE, PUTATIVE (AFU_ORTHOLOGUE AFUA_1G11790)-RELATED"/>
    <property type="match status" value="1"/>
</dbReference>
<dbReference type="AlphaFoldDB" id="A0AB34KTS3"/>
<comment type="caution">
    <text evidence="6">The sequence shown here is derived from an EMBL/GenBank/DDBJ whole genome shotgun (WGS) entry which is preliminary data.</text>
</comment>
<evidence type="ECO:0000256" key="4">
    <source>
        <dbReference type="SAM" id="MobiDB-lite"/>
    </source>
</evidence>
<gene>
    <name evidence="6" type="ORF">WHR41_04212</name>
</gene>
<dbReference type="Gene3D" id="3.90.245.10">
    <property type="entry name" value="Ribonucleoside hydrolase-like"/>
    <property type="match status" value="1"/>
</dbReference>
<evidence type="ECO:0000313" key="6">
    <source>
        <dbReference type="EMBL" id="KAL1586911.1"/>
    </source>
</evidence>
<proteinExistence type="inferred from homology"/>
<protein>
    <recommendedName>
        <fullName evidence="5">Inosine/uridine-preferring nucleoside hydrolase domain-containing protein</fullName>
    </recommendedName>
</protein>
<evidence type="ECO:0000256" key="3">
    <source>
        <dbReference type="ARBA" id="ARBA00023295"/>
    </source>
</evidence>
<dbReference type="SUPFAM" id="SSF53590">
    <property type="entry name" value="Nucleoside hydrolase"/>
    <property type="match status" value="1"/>
</dbReference>
<dbReference type="GO" id="GO:0006152">
    <property type="term" value="P:purine nucleoside catabolic process"/>
    <property type="evidence" value="ECO:0007669"/>
    <property type="project" value="TreeGrafter"/>
</dbReference>
<feature type="compositionally biased region" description="Pro residues" evidence="4">
    <location>
        <begin position="244"/>
        <end position="269"/>
    </location>
</feature>
<evidence type="ECO:0000259" key="5">
    <source>
        <dbReference type="Pfam" id="PF01156"/>
    </source>
</evidence>
<evidence type="ECO:0000256" key="2">
    <source>
        <dbReference type="ARBA" id="ARBA00022801"/>
    </source>
</evidence>
<sequence>MAPRKLIIDTDPGCDDVMAMLLALAASPEDVEVILISVTYGNIDVQNCLRNVVSLFHHIEQEIEWRKANGRPTGFEALTKSKPLVAIGPEHPLADQMLMADYFHGTDGLGGISESHPHLSPADTWKSLFNATSSPEQKEMQEEVQGQHALFRASQEPGHKEILRLLRENDPDTVTIAAIGPLTNLALAAAEDPEAFLRVKEVAVMGGNVFEPGNMTPVAEFNTFADSISAARVYALTSPNPHTTMPPNPPPPPGTSATDPPPRHLAPYPPHLSRRLKVTLFPLDITSKHALTRGSFRTAISPLLAASSPLATWTSAWLESTFRKVESLQDKVSGDAVGLELHDPLTLWYCISPSNPAWQLSENEDIRVETSGQWTRGMCVIDQRNRKKREDESLAEVSGDHGNWLSGGAGNRLRRCVGTPGEEAFARTLLGSVFGV</sequence>
<dbReference type="Pfam" id="PF01156">
    <property type="entry name" value="IU_nuc_hydro"/>
    <property type="match status" value="1"/>
</dbReference>